<dbReference type="Pfam" id="PF07730">
    <property type="entry name" value="HisKA_3"/>
    <property type="match status" value="1"/>
</dbReference>
<evidence type="ECO:0000256" key="7">
    <source>
        <dbReference type="ARBA" id="ARBA00022840"/>
    </source>
</evidence>
<dbReference type="InterPro" id="IPR050482">
    <property type="entry name" value="Sensor_HK_TwoCompSys"/>
</dbReference>
<feature type="region of interest" description="Disordered" evidence="9">
    <location>
        <begin position="1"/>
        <end position="43"/>
    </location>
</feature>
<keyword evidence="10" id="KW-1133">Transmembrane helix</keyword>
<reference evidence="12 13" key="1">
    <citation type="submission" date="2020-06" db="EMBL/GenBank/DDBJ databases">
        <title>Actinomadura xiongansis sp. nov., isolated from soil of Baiyangdian.</title>
        <authorList>
            <person name="Zhang X."/>
        </authorList>
    </citation>
    <scope>NUCLEOTIDE SEQUENCE [LARGE SCALE GENOMIC DNA]</scope>
    <source>
        <strain evidence="12 13">HBUM206468</strain>
    </source>
</reference>
<gene>
    <name evidence="12" type="ORF">HKK74_07395</name>
</gene>
<evidence type="ECO:0000256" key="9">
    <source>
        <dbReference type="SAM" id="MobiDB-lite"/>
    </source>
</evidence>
<dbReference type="Gene3D" id="1.20.5.1930">
    <property type="match status" value="1"/>
</dbReference>
<dbReference type="EMBL" id="JABVEC010000004">
    <property type="protein sequence ID" value="MBC6465315.1"/>
    <property type="molecule type" value="Genomic_DNA"/>
</dbReference>
<dbReference type="PANTHER" id="PTHR24421">
    <property type="entry name" value="NITRATE/NITRITE SENSOR PROTEIN NARX-RELATED"/>
    <property type="match status" value="1"/>
</dbReference>
<dbReference type="Proteomes" id="UP000805614">
    <property type="component" value="Unassembled WGS sequence"/>
</dbReference>
<feature type="domain" description="Signal transduction histidine kinase subgroup 3 dimerisation and phosphoacceptor" evidence="11">
    <location>
        <begin position="263"/>
        <end position="328"/>
    </location>
</feature>
<dbReference type="SUPFAM" id="SSF55874">
    <property type="entry name" value="ATPase domain of HSP90 chaperone/DNA topoisomerase II/histidine kinase"/>
    <property type="match status" value="1"/>
</dbReference>
<keyword evidence="6" id="KW-0418">Kinase</keyword>
<dbReference type="InterPro" id="IPR011712">
    <property type="entry name" value="Sig_transdc_His_kin_sub3_dim/P"/>
</dbReference>
<dbReference type="EC" id="2.7.13.3" evidence="2"/>
<dbReference type="Gene3D" id="3.30.565.10">
    <property type="entry name" value="Histidine kinase-like ATPase, C-terminal domain"/>
    <property type="match status" value="1"/>
</dbReference>
<feature type="transmembrane region" description="Helical" evidence="10">
    <location>
        <begin position="64"/>
        <end position="90"/>
    </location>
</feature>
<proteinExistence type="predicted"/>
<evidence type="ECO:0000256" key="3">
    <source>
        <dbReference type="ARBA" id="ARBA00022553"/>
    </source>
</evidence>
<comment type="caution">
    <text evidence="12">The sequence shown here is derived from an EMBL/GenBank/DDBJ whole genome shotgun (WGS) entry which is preliminary data.</text>
</comment>
<keyword evidence="10" id="KW-0812">Transmembrane</keyword>
<keyword evidence="7" id="KW-0067">ATP-binding</keyword>
<feature type="transmembrane region" description="Helical" evidence="10">
    <location>
        <begin position="208"/>
        <end position="229"/>
    </location>
</feature>
<dbReference type="PANTHER" id="PTHR24421:SF10">
    <property type="entry name" value="NITRATE_NITRITE SENSOR PROTEIN NARQ"/>
    <property type="match status" value="1"/>
</dbReference>
<evidence type="ECO:0000256" key="10">
    <source>
        <dbReference type="SAM" id="Phobius"/>
    </source>
</evidence>
<evidence type="ECO:0000256" key="4">
    <source>
        <dbReference type="ARBA" id="ARBA00022679"/>
    </source>
</evidence>
<organism evidence="12 13">
    <name type="scientific">Actinomadura alba</name>
    <dbReference type="NCBI Taxonomy" id="406431"/>
    <lineage>
        <taxon>Bacteria</taxon>
        <taxon>Bacillati</taxon>
        <taxon>Actinomycetota</taxon>
        <taxon>Actinomycetes</taxon>
        <taxon>Streptosporangiales</taxon>
        <taxon>Thermomonosporaceae</taxon>
        <taxon>Actinomadura</taxon>
    </lineage>
</organism>
<protein>
    <recommendedName>
        <fullName evidence="2">histidine kinase</fullName>
        <ecNumber evidence="2">2.7.13.3</ecNumber>
    </recommendedName>
</protein>
<comment type="catalytic activity">
    <reaction evidence="1">
        <text>ATP + protein L-histidine = ADP + protein N-phospho-L-histidine.</text>
        <dbReference type="EC" id="2.7.13.3"/>
    </reaction>
</comment>
<accession>A0ABR7LKQ0</accession>
<evidence type="ECO:0000256" key="1">
    <source>
        <dbReference type="ARBA" id="ARBA00000085"/>
    </source>
</evidence>
<dbReference type="InterPro" id="IPR036890">
    <property type="entry name" value="HATPase_C_sf"/>
</dbReference>
<evidence type="ECO:0000313" key="12">
    <source>
        <dbReference type="EMBL" id="MBC6465315.1"/>
    </source>
</evidence>
<keyword evidence="8" id="KW-0902">Two-component regulatory system</keyword>
<evidence type="ECO:0000256" key="2">
    <source>
        <dbReference type="ARBA" id="ARBA00012438"/>
    </source>
</evidence>
<keyword evidence="10" id="KW-0472">Membrane</keyword>
<evidence type="ECO:0000259" key="11">
    <source>
        <dbReference type="Pfam" id="PF07730"/>
    </source>
</evidence>
<keyword evidence="4" id="KW-0808">Transferase</keyword>
<feature type="transmembrane region" description="Helical" evidence="10">
    <location>
        <begin position="162"/>
        <end position="188"/>
    </location>
</feature>
<evidence type="ECO:0000313" key="13">
    <source>
        <dbReference type="Proteomes" id="UP000805614"/>
    </source>
</evidence>
<evidence type="ECO:0000256" key="8">
    <source>
        <dbReference type="ARBA" id="ARBA00023012"/>
    </source>
</evidence>
<feature type="transmembrane region" description="Helical" evidence="10">
    <location>
        <begin position="96"/>
        <end position="121"/>
    </location>
</feature>
<evidence type="ECO:0000256" key="6">
    <source>
        <dbReference type="ARBA" id="ARBA00022777"/>
    </source>
</evidence>
<sequence length="464" mass="49597">MIIRRRERGPRHAAGLGPPCGGAGRGAKPCGRGRRRPGPSRDDRIVSGTRVLRPLIARSTWRRWAYLVAGGALLLPYWILGMIVVAQLFHSENSQAAFPIGLLALLLPIPAVFVTGLVPAVRVLEGTAVKELVGGGIAQETIGAARSWVARLRTACWYSGHLWLGMLVSILSLAVPSGAIALALLPLWGAPADRNLYGRWAWIWDERWAQIAGPVGGVLLTVGLVYLFAGCGALLARLAPVFLGPTPAERLTVLEERATRLAERNRLARELHDSVGHALSVVTLQAGAAGRVLDSDPAFARQALGAIEETARSALEDLDHVLGLLREDATSKAPQPTLTDLAALLDQTRLAGVELEAHIDGDLTHVPAAVSREAYRIVQEGLTNALRHAGRVPVVLRLAVRADLLEVEMSNPIAAAPDPVRPARGGRGLRGIRERVTVLRGHMSAGPDGQSWRIGVSLPLRSVP</sequence>
<feature type="compositionally biased region" description="Basic residues" evidence="9">
    <location>
        <begin position="1"/>
        <end position="11"/>
    </location>
</feature>
<keyword evidence="3" id="KW-0597">Phosphoprotein</keyword>
<name>A0ABR7LKQ0_9ACTN</name>
<evidence type="ECO:0000256" key="5">
    <source>
        <dbReference type="ARBA" id="ARBA00022741"/>
    </source>
</evidence>
<keyword evidence="5" id="KW-0547">Nucleotide-binding</keyword>
<keyword evidence="13" id="KW-1185">Reference proteome</keyword>